<dbReference type="InParanoid" id="G0R4H6"/>
<evidence type="ECO:0000256" key="3">
    <source>
        <dbReference type="ARBA" id="ARBA00022692"/>
    </source>
</evidence>
<dbReference type="PANTHER" id="PTHR11730:SF60">
    <property type="entry name" value="RH50, ISOFORM D"/>
    <property type="match status" value="1"/>
</dbReference>
<feature type="domain" description="Ammonium transporter AmtB-like" evidence="7">
    <location>
        <begin position="17"/>
        <end position="286"/>
    </location>
</feature>
<dbReference type="InterPro" id="IPR029020">
    <property type="entry name" value="Ammonium/urea_transptr"/>
</dbReference>
<evidence type="ECO:0000256" key="4">
    <source>
        <dbReference type="ARBA" id="ARBA00022989"/>
    </source>
</evidence>
<feature type="transmembrane region" description="Helical" evidence="6">
    <location>
        <begin position="238"/>
        <end position="262"/>
    </location>
</feature>
<dbReference type="GO" id="GO:0005886">
    <property type="term" value="C:plasma membrane"/>
    <property type="evidence" value="ECO:0007669"/>
    <property type="project" value="InterPro"/>
</dbReference>
<dbReference type="Gene3D" id="1.10.3430.10">
    <property type="entry name" value="Ammonium transporter AmtB like domains"/>
    <property type="match status" value="1"/>
</dbReference>
<evidence type="ECO:0000256" key="5">
    <source>
        <dbReference type="ARBA" id="ARBA00023136"/>
    </source>
</evidence>
<keyword evidence="9" id="KW-1185">Reference proteome</keyword>
<evidence type="ECO:0000313" key="9">
    <source>
        <dbReference type="Proteomes" id="UP000008983"/>
    </source>
</evidence>
<dbReference type="InterPro" id="IPR024041">
    <property type="entry name" value="NH4_transpt_AmtB-like_dom"/>
</dbReference>
<dbReference type="Pfam" id="PF00909">
    <property type="entry name" value="Ammonium_transp"/>
    <property type="match status" value="1"/>
</dbReference>
<dbReference type="OrthoDB" id="311277at2759"/>
<dbReference type="GeneID" id="14903693"/>
<dbReference type="GO" id="GO:0008519">
    <property type="term" value="F:ammonium channel activity"/>
    <property type="evidence" value="ECO:0007669"/>
    <property type="project" value="InterPro"/>
</dbReference>
<accession>G0R4H6</accession>
<evidence type="ECO:0000259" key="7">
    <source>
        <dbReference type="Pfam" id="PF00909"/>
    </source>
</evidence>
<dbReference type="OMA" id="RITLAHI"/>
<sequence length="342" mass="37993">MTLIETFGYCINEKIAFEMGLADVGSSAIIHIYGAFFGLAVSKILSPKEAFENKKTEANYISDYMAMAGTLILWVYWPCFNAVLTEDNSETQNRVYVNTVLGLCGSSFIVFICTIHLRNGQAKFNMVDLQNAALAGGVAIGTSANMNITPGTAVIIGMLGGLVSNFGYAKLQGWILQNIGIHDVCGILNLHGLPGIIAGISGFIITTNADQSMDSPEVLAQIYPKYNQQYWDASRQSIIQLSFLLISLFSSIGLGLMTGTILKYTGKLQTYFYDDKEYIQLQEYKYEDLEELVNKIAELGNQVQFLNDDENKENIEMKKISNKQNITNKEQKKENDIQQLLI</sequence>
<dbReference type="PANTHER" id="PTHR11730">
    <property type="entry name" value="AMMONIUM TRANSPORTER"/>
    <property type="match status" value="1"/>
</dbReference>
<name>G0R4H6_ICHMU</name>
<keyword evidence="5 6" id="KW-0472">Membrane</keyword>
<evidence type="ECO:0000256" key="6">
    <source>
        <dbReference type="SAM" id="Phobius"/>
    </source>
</evidence>
<feature type="transmembrane region" description="Helical" evidence="6">
    <location>
        <begin position="97"/>
        <end position="117"/>
    </location>
</feature>
<organism evidence="8 9">
    <name type="scientific">Ichthyophthirius multifiliis</name>
    <name type="common">White spot disease agent</name>
    <name type="synonym">Ich</name>
    <dbReference type="NCBI Taxonomy" id="5932"/>
    <lineage>
        <taxon>Eukaryota</taxon>
        <taxon>Sar</taxon>
        <taxon>Alveolata</taxon>
        <taxon>Ciliophora</taxon>
        <taxon>Intramacronucleata</taxon>
        <taxon>Oligohymenophorea</taxon>
        <taxon>Hymenostomatida</taxon>
        <taxon>Ophryoglenina</taxon>
        <taxon>Ichthyophthirius</taxon>
    </lineage>
</organism>
<dbReference type="EMBL" id="GL984346">
    <property type="protein sequence ID" value="EGR27627.1"/>
    <property type="molecule type" value="Genomic_DNA"/>
</dbReference>
<dbReference type="Proteomes" id="UP000008983">
    <property type="component" value="Unassembled WGS sequence"/>
</dbReference>
<proteinExistence type="inferred from homology"/>
<dbReference type="InterPro" id="IPR002229">
    <property type="entry name" value="RhesusRHD"/>
</dbReference>
<dbReference type="AlphaFoldDB" id="G0R4H6"/>
<feature type="transmembrane region" description="Helical" evidence="6">
    <location>
        <begin position="28"/>
        <end position="46"/>
    </location>
</feature>
<feature type="transmembrane region" description="Helical" evidence="6">
    <location>
        <begin position="129"/>
        <end position="146"/>
    </location>
</feature>
<protein>
    <recommendedName>
        <fullName evidence="7">Ammonium transporter AmtB-like domain-containing protein</fullName>
    </recommendedName>
</protein>
<comment type="similarity">
    <text evidence="2">Belongs to the ammonium transporter (TC 2.A.49) family. Rh subfamily.</text>
</comment>
<gene>
    <name evidence="8" type="ORF">IMG5_192820</name>
</gene>
<reference evidence="8 9" key="1">
    <citation type="submission" date="2011-07" db="EMBL/GenBank/DDBJ databases">
        <authorList>
            <person name="Coyne R."/>
            <person name="Brami D."/>
            <person name="Johnson J."/>
            <person name="Hostetler J."/>
            <person name="Hannick L."/>
            <person name="Clark T."/>
            <person name="Cassidy-Hanley D."/>
            <person name="Inman J."/>
        </authorList>
    </citation>
    <scope>NUCLEOTIDE SEQUENCE [LARGE SCALE GENOMIC DNA]</scope>
    <source>
        <strain evidence="8 9">G5</strain>
    </source>
</reference>
<keyword evidence="4 6" id="KW-1133">Transmembrane helix</keyword>
<dbReference type="PRINTS" id="PR00342">
    <property type="entry name" value="RHESUSRHD"/>
</dbReference>
<evidence type="ECO:0000313" key="8">
    <source>
        <dbReference type="EMBL" id="EGR27627.1"/>
    </source>
</evidence>
<dbReference type="SUPFAM" id="SSF111352">
    <property type="entry name" value="Ammonium transporter"/>
    <property type="match status" value="1"/>
</dbReference>
<dbReference type="GO" id="GO:0097272">
    <property type="term" value="P:ammonium homeostasis"/>
    <property type="evidence" value="ECO:0007669"/>
    <property type="project" value="TreeGrafter"/>
</dbReference>
<feature type="transmembrane region" description="Helical" evidence="6">
    <location>
        <begin position="58"/>
        <end position="77"/>
    </location>
</feature>
<dbReference type="eggNOG" id="KOG3796">
    <property type="taxonomic scope" value="Eukaryota"/>
</dbReference>
<evidence type="ECO:0000256" key="1">
    <source>
        <dbReference type="ARBA" id="ARBA00004141"/>
    </source>
</evidence>
<comment type="subcellular location">
    <subcellularLocation>
        <location evidence="1">Membrane</location>
        <topology evidence="1">Multi-pass membrane protein</topology>
    </subcellularLocation>
</comment>
<dbReference type="RefSeq" id="XP_004025079.1">
    <property type="nucleotide sequence ID" value="XM_004025030.1"/>
</dbReference>
<keyword evidence="3 6" id="KW-0812">Transmembrane</keyword>
<feature type="transmembrane region" description="Helical" evidence="6">
    <location>
        <begin position="181"/>
        <end position="205"/>
    </location>
</feature>
<evidence type="ECO:0000256" key="2">
    <source>
        <dbReference type="ARBA" id="ARBA00011036"/>
    </source>
</evidence>